<evidence type="ECO:0000313" key="3">
    <source>
        <dbReference type="Proteomes" id="UP000653730"/>
    </source>
</evidence>
<accession>A0A926JQ88</accession>
<dbReference type="InterPro" id="IPR029057">
    <property type="entry name" value="PRTase-like"/>
</dbReference>
<evidence type="ECO:0000313" key="2">
    <source>
        <dbReference type="EMBL" id="MBC9795465.1"/>
    </source>
</evidence>
<keyword evidence="3" id="KW-1185">Reference proteome</keyword>
<dbReference type="EMBL" id="JACVDC010000010">
    <property type="protein sequence ID" value="MBC9795465.1"/>
    <property type="molecule type" value="Genomic_DNA"/>
</dbReference>
<dbReference type="InterPro" id="IPR000836">
    <property type="entry name" value="PRTase_dom"/>
</dbReference>
<comment type="similarity">
    <text evidence="1">Belongs to the ComF/GntX family.</text>
</comment>
<sequence>MFGDIYNLLFPETCPGCSACLSPNESILCTTCRHQLPVTDHHLLRGNPVEKIFYGRVKVEFASAFLPFRKKGIARQLIHHLKYKGREDIGEFLGKWYGSCLSESPLAGDVDMVIPVPLHPKKQRKRGYNQVSSFAKSIADALQVTYREDILVKTVNTSTQTFKGKLARWKENNSIFDTRQNIQLQPCHILLTDDVITTGSTLEHCVRALQKHGNVKVSIITMAVTV</sequence>
<name>A0A926JQ88_9FLAO</name>
<gene>
    <name evidence="2" type="ORF">IBL28_05785</name>
</gene>
<comment type="caution">
    <text evidence="2">The sequence shown here is derived from an EMBL/GenBank/DDBJ whole genome shotgun (WGS) entry which is preliminary data.</text>
</comment>
<dbReference type="PANTHER" id="PTHR47505:SF1">
    <property type="entry name" value="DNA UTILIZATION PROTEIN YHGH"/>
    <property type="match status" value="1"/>
</dbReference>
<organism evidence="2 3">
    <name type="scientific">Sinomicrobium weinanense</name>
    <dbReference type="NCBI Taxonomy" id="2842200"/>
    <lineage>
        <taxon>Bacteria</taxon>
        <taxon>Pseudomonadati</taxon>
        <taxon>Bacteroidota</taxon>
        <taxon>Flavobacteriia</taxon>
        <taxon>Flavobacteriales</taxon>
        <taxon>Flavobacteriaceae</taxon>
        <taxon>Sinomicrobium</taxon>
    </lineage>
</organism>
<proteinExistence type="inferred from homology"/>
<dbReference type="PANTHER" id="PTHR47505">
    <property type="entry name" value="DNA UTILIZATION PROTEIN YHGH"/>
    <property type="match status" value="1"/>
</dbReference>
<dbReference type="Proteomes" id="UP000653730">
    <property type="component" value="Unassembled WGS sequence"/>
</dbReference>
<evidence type="ECO:0000256" key="1">
    <source>
        <dbReference type="ARBA" id="ARBA00008007"/>
    </source>
</evidence>
<dbReference type="SUPFAM" id="SSF53271">
    <property type="entry name" value="PRTase-like"/>
    <property type="match status" value="1"/>
</dbReference>
<dbReference type="InterPro" id="IPR051910">
    <property type="entry name" value="ComF/GntX_DNA_util-trans"/>
</dbReference>
<protein>
    <submittedName>
        <fullName evidence="2">ComF family protein</fullName>
    </submittedName>
</protein>
<dbReference type="CDD" id="cd06223">
    <property type="entry name" value="PRTases_typeI"/>
    <property type="match status" value="1"/>
</dbReference>
<dbReference type="AlphaFoldDB" id="A0A926JQ88"/>
<reference evidence="2 3" key="1">
    <citation type="submission" date="2020-09" db="EMBL/GenBank/DDBJ databases">
        <title>Sinomicrobium weinanense sp. nov., a halophilic bacteria isolated from saline-alkali soil.</title>
        <authorList>
            <person name="Wu P."/>
            <person name="Ren H."/>
            <person name="Mei Y."/>
            <person name="Liang Y."/>
            <person name="Chen Z."/>
        </authorList>
    </citation>
    <scope>NUCLEOTIDE SEQUENCE [LARGE SCALE GENOMIC DNA]</scope>
    <source>
        <strain evidence="2 3">FJxs</strain>
    </source>
</reference>
<dbReference type="Gene3D" id="3.40.50.2020">
    <property type="match status" value="1"/>
</dbReference>